<gene>
    <name evidence="1" type="ORF">HNP55_004570</name>
</gene>
<organism evidence="1 2">
    <name type="scientific">Roseateles oligotrophus</name>
    <dbReference type="NCBI Taxonomy" id="1769250"/>
    <lineage>
        <taxon>Bacteria</taxon>
        <taxon>Pseudomonadati</taxon>
        <taxon>Pseudomonadota</taxon>
        <taxon>Betaproteobacteria</taxon>
        <taxon>Burkholderiales</taxon>
        <taxon>Sphaerotilaceae</taxon>
        <taxon>Roseateles</taxon>
    </lineage>
</organism>
<dbReference type="AlphaFoldDB" id="A0A840LCX4"/>
<accession>A0A840LCX4</accession>
<comment type="caution">
    <text evidence="1">The sequence shown here is derived from an EMBL/GenBank/DDBJ whole genome shotgun (WGS) entry which is preliminary data.</text>
</comment>
<dbReference type="Proteomes" id="UP000562027">
    <property type="component" value="Unassembled WGS sequence"/>
</dbReference>
<reference evidence="1 2" key="1">
    <citation type="submission" date="2020-08" db="EMBL/GenBank/DDBJ databases">
        <title>Functional genomics of gut bacteria from endangered species of beetles.</title>
        <authorList>
            <person name="Carlos-Shanley C."/>
        </authorList>
    </citation>
    <scope>NUCLEOTIDE SEQUENCE [LARGE SCALE GENOMIC DNA]</scope>
    <source>
        <strain evidence="1 2">S00239</strain>
    </source>
</reference>
<evidence type="ECO:0000313" key="2">
    <source>
        <dbReference type="Proteomes" id="UP000562027"/>
    </source>
</evidence>
<protein>
    <submittedName>
        <fullName evidence="1">Uncharacterized protein</fullName>
    </submittedName>
</protein>
<proteinExistence type="predicted"/>
<evidence type="ECO:0000313" key="1">
    <source>
        <dbReference type="EMBL" id="MBB4846016.1"/>
    </source>
</evidence>
<name>A0A840LCX4_9BURK</name>
<dbReference type="RefSeq" id="WP_184304489.1">
    <property type="nucleotide sequence ID" value="NZ_JACHLP010000013.1"/>
</dbReference>
<dbReference type="EMBL" id="JACHLP010000013">
    <property type="protein sequence ID" value="MBB4846016.1"/>
    <property type="molecule type" value="Genomic_DNA"/>
</dbReference>
<sequence length="274" mass="30608">MRQNPFTRPTILAAVVMLDVGLSQAKFDHLVLWLSLERHIPSDSSISVSKKAAQLGRLILTRGSDEVQTLDGTVTLTEAAVRQAVALMVNVDSPRTEQARLVRALALDGFVVEWRDEAPNAPVLRAALPAEVDLPAADDEVHRLLKEFAFQTALGHLDQAIEAHTRGDWAAANSQTRTFLESLFEHIAHKIDPAEAAARGSSENRRAWLAEREFLSKPRNEWTNDGKNYLNGLFKMLHTEGSHPGLSDEDRSTFRLHLVLITARTFLRRLKNNQ</sequence>
<keyword evidence="2" id="KW-1185">Reference proteome</keyword>